<evidence type="ECO:0000256" key="2">
    <source>
        <dbReference type="SAM" id="Phobius"/>
    </source>
</evidence>
<keyword evidence="2" id="KW-0812">Transmembrane</keyword>
<comment type="caution">
    <text evidence="3">The sequence shown here is derived from an EMBL/GenBank/DDBJ whole genome shotgun (WGS) entry which is preliminary data.</text>
</comment>
<evidence type="ECO:0000313" key="3">
    <source>
        <dbReference type="EMBL" id="KAF6724571.1"/>
    </source>
</evidence>
<evidence type="ECO:0000256" key="1">
    <source>
        <dbReference type="SAM" id="MobiDB-lite"/>
    </source>
</evidence>
<protein>
    <submittedName>
        <fullName evidence="3">N-acetyllactosaminide beta-1,3-N-acetylglucosaminyltransferase 2</fullName>
    </submittedName>
</protein>
<feature type="region of interest" description="Disordered" evidence="1">
    <location>
        <begin position="1"/>
        <end position="23"/>
    </location>
</feature>
<dbReference type="AlphaFoldDB" id="A0A834CDC7"/>
<feature type="transmembrane region" description="Helical" evidence="2">
    <location>
        <begin position="38"/>
        <end position="59"/>
    </location>
</feature>
<gene>
    <name evidence="3" type="ORF">FQA47_015820</name>
</gene>
<keyword evidence="3" id="KW-0808">Transferase</keyword>
<dbReference type="Proteomes" id="UP000646548">
    <property type="component" value="Unassembled WGS sequence"/>
</dbReference>
<evidence type="ECO:0000313" key="4">
    <source>
        <dbReference type="Proteomes" id="UP000646548"/>
    </source>
</evidence>
<keyword evidence="2" id="KW-0472">Membrane</keyword>
<name>A0A834CDC7_ORYME</name>
<reference evidence="3" key="1">
    <citation type="journal article" name="BMC Genomics">
        <title>Long-read sequencing and de novo genome assembly of marine medaka (Oryzias melastigma).</title>
        <authorList>
            <person name="Liang P."/>
            <person name="Saqib H.S.A."/>
            <person name="Ni X."/>
            <person name="Shen Y."/>
        </authorList>
    </citation>
    <scope>NUCLEOTIDE SEQUENCE</scope>
    <source>
        <strain evidence="3">Bigg-433</strain>
    </source>
</reference>
<keyword evidence="2" id="KW-1133">Transmembrane helix</keyword>
<organism evidence="3 4">
    <name type="scientific">Oryzias melastigma</name>
    <name type="common">Marine medaka</name>
    <dbReference type="NCBI Taxonomy" id="30732"/>
    <lineage>
        <taxon>Eukaryota</taxon>
        <taxon>Metazoa</taxon>
        <taxon>Chordata</taxon>
        <taxon>Craniata</taxon>
        <taxon>Vertebrata</taxon>
        <taxon>Euteleostomi</taxon>
        <taxon>Actinopterygii</taxon>
        <taxon>Neopterygii</taxon>
        <taxon>Teleostei</taxon>
        <taxon>Neoteleostei</taxon>
        <taxon>Acanthomorphata</taxon>
        <taxon>Ovalentaria</taxon>
        <taxon>Atherinomorphae</taxon>
        <taxon>Beloniformes</taxon>
        <taxon>Adrianichthyidae</taxon>
        <taxon>Oryziinae</taxon>
        <taxon>Oryzias</taxon>
    </lineage>
</organism>
<sequence length="107" mass="12257">MCTAELEAYDSSSPVQKEQKEGKKDAECGTMFVPRRKVLMLCGLMGFNIFVCVLMGLSWKFGGERGHKKIKIPERFWSRQVLSEAFWNKEQQRLDFINNPLLSAVPA</sequence>
<keyword evidence="3" id="KW-0328">Glycosyltransferase</keyword>
<dbReference type="EMBL" id="WKFB01000387">
    <property type="protein sequence ID" value="KAF6724571.1"/>
    <property type="molecule type" value="Genomic_DNA"/>
</dbReference>
<proteinExistence type="predicted"/>
<dbReference type="GO" id="GO:0016757">
    <property type="term" value="F:glycosyltransferase activity"/>
    <property type="evidence" value="ECO:0007669"/>
    <property type="project" value="UniProtKB-KW"/>
</dbReference>
<accession>A0A834CDC7</accession>